<keyword evidence="2" id="KW-1185">Reference proteome</keyword>
<comment type="caution">
    <text evidence="1">The sequence shown here is derived from an EMBL/GenBank/DDBJ whole genome shotgun (WGS) entry which is preliminary data.</text>
</comment>
<accession>A0ABC9WUU6</accession>
<reference evidence="1 2" key="1">
    <citation type="submission" date="2024-06" db="EMBL/GenBank/DDBJ databases">
        <title>The draft genome of Grus japonensis, version 3.</title>
        <authorList>
            <person name="Nabeshima K."/>
            <person name="Suzuki S."/>
            <person name="Onuma M."/>
        </authorList>
    </citation>
    <scope>NUCLEOTIDE SEQUENCE [LARGE SCALE GENOMIC DNA]</scope>
    <source>
        <strain evidence="1 2">451A</strain>
    </source>
</reference>
<dbReference type="Proteomes" id="UP001623348">
    <property type="component" value="Unassembled WGS sequence"/>
</dbReference>
<sequence length="173" mass="19107">MKFNNAKCKVLHMGQGNPKHNDRLGGEWIESSREEKDLGVLVDEKLNVSWQCALAAQKANCILGCIKRSVASRTEKEDNNYRNNNNNTNDDKRIYKASDEQHNCSPPKANAQLVPELPCLLANPPSYVLSMTSYGTEYPFGQFGSAVLAVSPPSFLGTPAFSLVGQYEKLKSP</sequence>
<protein>
    <submittedName>
        <fullName evidence="1">Uncharacterized protein</fullName>
    </submittedName>
</protein>
<evidence type="ECO:0000313" key="1">
    <source>
        <dbReference type="EMBL" id="GAB0188317.1"/>
    </source>
</evidence>
<dbReference type="AlphaFoldDB" id="A0ABC9WUU6"/>
<name>A0ABC9WUU6_GRUJA</name>
<proteinExistence type="predicted"/>
<evidence type="ECO:0000313" key="2">
    <source>
        <dbReference type="Proteomes" id="UP001623348"/>
    </source>
</evidence>
<gene>
    <name evidence="1" type="ORF">GRJ2_001297000</name>
</gene>
<dbReference type="PANTHER" id="PTHR33332">
    <property type="entry name" value="REVERSE TRANSCRIPTASE DOMAIN-CONTAINING PROTEIN"/>
    <property type="match status" value="1"/>
</dbReference>
<organism evidence="1 2">
    <name type="scientific">Grus japonensis</name>
    <name type="common">Japanese crane</name>
    <name type="synonym">Red-crowned crane</name>
    <dbReference type="NCBI Taxonomy" id="30415"/>
    <lineage>
        <taxon>Eukaryota</taxon>
        <taxon>Metazoa</taxon>
        <taxon>Chordata</taxon>
        <taxon>Craniata</taxon>
        <taxon>Vertebrata</taxon>
        <taxon>Euteleostomi</taxon>
        <taxon>Archelosauria</taxon>
        <taxon>Archosauria</taxon>
        <taxon>Dinosauria</taxon>
        <taxon>Saurischia</taxon>
        <taxon>Theropoda</taxon>
        <taxon>Coelurosauria</taxon>
        <taxon>Aves</taxon>
        <taxon>Neognathae</taxon>
        <taxon>Neoaves</taxon>
        <taxon>Gruiformes</taxon>
        <taxon>Gruidae</taxon>
        <taxon>Grus</taxon>
    </lineage>
</organism>
<dbReference type="EMBL" id="BAAFJT010000004">
    <property type="protein sequence ID" value="GAB0188317.1"/>
    <property type="molecule type" value="Genomic_DNA"/>
</dbReference>